<gene>
    <name evidence="5" type="ORF">FJR48_00895</name>
</gene>
<protein>
    <submittedName>
        <fullName evidence="5">Transketolase</fullName>
    </submittedName>
</protein>
<dbReference type="OrthoDB" id="8732661at2"/>
<dbReference type="PANTHER" id="PTHR47514">
    <property type="entry name" value="TRANSKETOLASE N-TERMINAL SECTION-RELATED"/>
    <property type="match status" value="1"/>
</dbReference>
<dbReference type="KEGG" id="sulg:FJR48_00895"/>
<dbReference type="RefSeq" id="WP_152306301.1">
    <property type="nucleotide sequence ID" value="NZ_CP043617.1"/>
</dbReference>
<evidence type="ECO:0000256" key="1">
    <source>
        <dbReference type="ARBA" id="ARBA00001964"/>
    </source>
</evidence>
<dbReference type="Proteomes" id="UP000326944">
    <property type="component" value="Chromosome"/>
</dbReference>
<dbReference type="Gene3D" id="3.40.50.970">
    <property type="match status" value="1"/>
</dbReference>
<dbReference type="InterPro" id="IPR005474">
    <property type="entry name" value="Transketolase_N"/>
</dbReference>
<accession>A0A5P8NY51</accession>
<name>A0A5P8NY51_9BACT</name>
<keyword evidence="3" id="KW-0786">Thiamine pyrophosphate</keyword>
<proteinExistence type="inferred from homology"/>
<evidence type="ECO:0000313" key="6">
    <source>
        <dbReference type="Proteomes" id="UP000326944"/>
    </source>
</evidence>
<dbReference type="EMBL" id="CP043617">
    <property type="protein sequence ID" value="QFR48358.1"/>
    <property type="molecule type" value="Genomic_DNA"/>
</dbReference>
<evidence type="ECO:0000256" key="2">
    <source>
        <dbReference type="ARBA" id="ARBA00007131"/>
    </source>
</evidence>
<comment type="cofactor">
    <cofactor evidence="1">
        <name>thiamine diphosphate</name>
        <dbReference type="ChEBI" id="CHEBI:58937"/>
    </cofactor>
</comment>
<keyword evidence="6" id="KW-1185">Reference proteome</keyword>
<evidence type="ECO:0000256" key="3">
    <source>
        <dbReference type="ARBA" id="ARBA00023052"/>
    </source>
</evidence>
<dbReference type="PANTHER" id="PTHR47514:SF1">
    <property type="entry name" value="TRANSKETOLASE N-TERMINAL SECTION-RELATED"/>
    <property type="match status" value="1"/>
</dbReference>
<dbReference type="SUPFAM" id="SSF52518">
    <property type="entry name" value="Thiamin diphosphate-binding fold (THDP-binding)"/>
    <property type="match status" value="1"/>
</dbReference>
<dbReference type="AlphaFoldDB" id="A0A5P8NY51"/>
<dbReference type="Pfam" id="PF00456">
    <property type="entry name" value="Transketolase_N"/>
    <property type="match status" value="1"/>
</dbReference>
<organism evidence="5 6">
    <name type="scientific">Sulfurimonas lithotrophica</name>
    <dbReference type="NCBI Taxonomy" id="2590022"/>
    <lineage>
        <taxon>Bacteria</taxon>
        <taxon>Pseudomonadati</taxon>
        <taxon>Campylobacterota</taxon>
        <taxon>Epsilonproteobacteria</taxon>
        <taxon>Campylobacterales</taxon>
        <taxon>Sulfurimonadaceae</taxon>
        <taxon>Sulfurimonas</taxon>
    </lineage>
</organism>
<reference evidence="5 6" key="1">
    <citation type="submission" date="2019-09" db="EMBL/GenBank/DDBJ databases">
        <title>Sulfurimonas gotlandica sp. nov., a chemoautotrophic and psychrotolerant epsilonproteobacterium isolated from a pelagic redoxcline, and an emended description of the genus Sulfurimonas.</title>
        <authorList>
            <person name="Wang S."/>
            <person name="Jiang L."/>
            <person name="Shao S."/>
        </authorList>
    </citation>
    <scope>NUCLEOTIDE SEQUENCE [LARGE SCALE GENOMIC DNA]</scope>
    <source>
        <strain evidence="5 6">GYSZ_1</strain>
    </source>
</reference>
<evidence type="ECO:0000259" key="4">
    <source>
        <dbReference type="Pfam" id="PF00456"/>
    </source>
</evidence>
<sequence length="265" mass="29416">MFKLNSQDIRKKTIALSCNSGAGHLAPSLSCVEILTTLFRDFLNYNQADSKDESRDRLIFSKGHGAYAYYVILNELGFLPKDELDNFYNGASIKGCLTQNLDYMIEASTGSLGHGLPISVGIAQALKMQNKKQKVVCIVGDGEMQEGSNFEALNLAYRFKLDNLLLIVDANNLQAMDKVSDVGLDNDRLSKVLSVYTDNFSRINGHDEVELKKEMGKFFNEKNNSLSIMLCDTLKGKGVDVCENSIAHHFRCPTQDGYVLGCDDE</sequence>
<evidence type="ECO:0000313" key="5">
    <source>
        <dbReference type="EMBL" id="QFR48358.1"/>
    </source>
</evidence>
<feature type="domain" description="Transketolase N-terminal" evidence="4">
    <location>
        <begin position="19"/>
        <end position="249"/>
    </location>
</feature>
<comment type="similarity">
    <text evidence="2">Belongs to the transketolase family.</text>
</comment>
<dbReference type="InterPro" id="IPR029061">
    <property type="entry name" value="THDP-binding"/>
</dbReference>